<evidence type="ECO:0000256" key="1">
    <source>
        <dbReference type="SAM" id="SignalP"/>
    </source>
</evidence>
<feature type="chain" id="PRO_5032940903" description="Vacuolar protein sorting-associated protein 62" evidence="1">
    <location>
        <begin position="24"/>
        <end position="560"/>
    </location>
</feature>
<accession>A0A835HE16</accession>
<protein>
    <recommendedName>
        <fullName evidence="4">Vacuolar protein sorting-associated protein 62</fullName>
    </recommendedName>
</protein>
<dbReference type="Pfam" id="PF06101">
    <property type="entry name" value="Vps62"/>
    <property type="match status" value="1"/>
</dbReference>
<name>A0A835HE16_9MAGN</name>
<keyword evidence="1" id="KW-0732">Signal</keyword>
<evidence type="ECO:0000313" key="2">
    <source>
        <dbReference type="EMBL" id="KAF9596552.1"/>
    </source>
</evidence>
<keyword evidence="3" id="KW-1185">Reference proteome</keyword>
<comment type="caution">
    <text evidence="2">The sequence shown here is derived from an EMBL/GenBank/DDBJ whole genome shotgun (WGS) entry which is preliminary data.</text>
</comment>
<gene>
    <name evidence="2" type="ORF">IFM89_012283</name>
</gene>
<dbReference type="EMBL" id="JADFTS010000007">
    <property type="protein sequence ID" value="KAF9596552.1"/>
    <property type="molecule type" value="Genomic_DNA"/>
</dbReference>
<sequence>MEFSLFLYLALLLLCSWLIIVESYQKDDQLMHKDEYGVKDVKTDYKKGGDFASGSINLGGLELCQISQFTEVWRTDYGGPEDFGVTFFEASSLPDGFSILGSYAQANNKPLFGGWVLAAKDNQNESSNGTLKMPVDYTLVWSSESMNVTNDSNGYIWLPSPPDGYSAVGLVVTNSTNKPPLEKVRCVRSDLLESGEQDEWIWGEGTGQIIVYGLRPTTRGTNALGVQVGTFVVQVAGADTPLPLFCLKNVNFTLAYMPNATQIEALVQAHSPRIYFHPDEDYLPSSVDWLFSKGALLYQKGNESNPISIQPNGLNLPQGGTDDGAYWLDLPIDEGAKDEVKKGDLQSATTYLHIKPMLGATFTDISIWIFYPFNGPATAKVQLINIHFKKLGEHIGDWEHVTLRISNFNGELWRVYFSEHDKGTWVNAAELEFEGTKFVAYSSLHGHAAYPKPGLVLQGDTELGIGLRNDAAKSNILMDTDSNYEIVSAEYLGTIVEPPWLNFSRKWGPKISNNIAKEFGFIHKLFPGVNLTKVFPDGLFGEDGPTGPKWKNNWSGDEVI</sequence>
<dbReference type="PANTHER" id="PTHR48152:SF3">
    <property type="entry name" value="DUF946 FAMILY PROTEIN (DUF946)"/>
    <property type="match status" value="1"/>
</dbReference>
<dbReference type="OrthoDB" id="188042at2759"/>
<proteinExistence type="predicted"/>
<feature type="signal peptide" evidence="1">
    <location>
        <begin position="1"/>
        <end position="23"/>
    </location>
</feature>
<evidence type="ECO:0008006" key="4">
    <source>
        <dbReference type="Google" id="ProtNLM"/>
    </source>
</evidence>
<evidence type="ECO:0000313" key="3">
    <source>
        <dbReference type="Proteomes" id="UP000631114"/>
    </source>
</evidence>
<dbReference type="Proteomes" id="UP000631114">
    <property type="component" value="Unassembled WGS sequence"/>
</dbReference>
<dbReference type="AlphaFoldDB" id="A0A835HE16"/>
<dbReference type="PANTHER" id="PTHR48152">
    <property type="entry name" value="F1C9.34 PROTEIN"/>
    <property type="match status" value="1"/>
</dbReference>
<organism evidence="2 3">
    <name type="scientific">Coptis chinensis</name>
    <dbReference type="NCBI Taxonomy" id="261450"/>
    <lineage>
        <taxon>Eukaryota</taxon>
        <taxon>Viridiplantae</taxon>
        <taxon>Streptophyta</taxon>
        <taxon>Embryophyta</taxon>
        <taxon>Tracheophyta</taxon>
        <taxon>Spermatophyta</taxon>
        <taxon>Magnoliopsida</taxon>
        <taxon>Ranunculales</taxon>
        <taxon>Ranunculaceae</taxon>
        <taxon>Coptidoideae</taxon>
        <taxon>Coptis</taxon>
    </lineage>
</organism>
<reference evidence="2 3" key="1">
    <citation type="submission" date="2020-10" db="EMBL/GenBank/DDBJ databases">
        <title>The Coptis chinensis genome and diversification of protoberbering-type alkaloids.</title>
        <authorList>
            <person name="Wang B."/>
            <person name="Shu S."/>
            <person name="Song C."/>
            <person name="Liu Y."/>
        </authorList>
    </citation>
    <scope>NUCLEOTIDE SEQUENCE [LARGE SCALE GENOMIC DNA]</scope>
    <source>
        <strain evidence="2">HL-2020</strain>
        <tissue evidence="2">Leaf</tissue>
    </source>
</reference>
<dbReference type="InterPro" id="IPR009291">
    <property type="entry name" value="Vps62"/>
</dbReference>